<evidence type="ECO:0000259" key="2">
    <source>
        <dbReference type="PROSITE" id="PS50206"/>
    </source>
</evidence>
<accession>A0AAV3NJG1</accession>
<dbReference type="InterPro" id="IPR044240">
    <property type="entry name" value="STR4-like"/>
</dbReference>
<dbReference type="PROSITE" id="PS50206">
    <property type="entry name" value="RHODANESE_3"/>
    <property type="match status" value="1"/>
</dbReference>
<dbReference type="Proteomes" id="UP001454036">
    <property type="component" value="Unassembled WGS sequence"/>
</dbReference>
<feature type="compositionally biased region" description="Polar residues" evidence="1">
    <location>
        <begin position="296"/>
        <end position="306"/>
    </location>
</feature>
<feature type="region of interest" description="Disordered" evidence="1">
    <location>
        <begin position="284"/>
        <end position="366"/>
    </location>
</feature>
<feature type="compositionally biased region" description="Pro residues" evidence="1">
    <location>
        <begin position="355"/>
        <end position="366"/>
    </location>
</feature>
<evidence type="ECO:0000313" key="3">
    <source>
        <dbReference type="EMBL" id="GAA0139309.1"/>
    </source>
</evidence>
<feature type="region of interest" description="Disordered" evidence="1">
    <location>
        <begin position="1"/>
        <end position="21"/>
    </location>
</feature>
<dbReference type="InterPro" id="IPR036873">
    <property type="entry name" value="Rhodanese-like_dom_sf"/>
</dbReference>
<dbReference type="PANTHER" id="PTHR47377">
    <property type="entry name" value="RHODANESE-LIKE DOMAIN-CONTAINING PROTEIN 4, CHLOROPLASTIC"/>
    <property type="match status" value="1"/>
</dbReference>
<keyword evidence="4" id="KW-1185">Reference proteome</keyword>
<dbReference type="InterPro" id="IPR001763">
    <property type="entry name" value="Rhodanese-like_dom"/>
</dbReference>
<feature type="domain" description="Rhodanese" evidence="2">
    <location>
        <begin position="176"/>
        <end position="278"/>
    </location>
</feature>
<comment type="caution">
    <text evidence="3">The sequence shown here is derived from an EMBL/GenBank/DDBJ whole genome shotgun (WGS) entry which is preliminary data.</text>
</comment>
<dbReference type="SUPFAM" id="SSF52821">
    <property type="entry name" value="Rhodanese/Cell cycle control phosphatase"/>
    <property type="match status" value="1"/>
</dbReference>
<gene>
    <name evidence="3" type="ORF">LIER_00881</name>
</gene>
<dbReference type="CDD" id="cd00158">
    <property type="entry name" value="RHOD"/>
    <property type="match status" value="1"/>
</dbReference>
<dbReference type="EMBL" id="BAABME010000078">
    <property type="protein sequence ID" value="GAA0139309.1"/>
    <property type="molecule type" value="Genomic_DNA"/>
</dbReference>
<dbReference type="AlphaFoldDB" id="A0AAV3NJG1"/>
<sequence>MESLSLGLSSHPPSLNHRKPQTSNARCILSISRYLHNHNTLLNLSINPSSSLKIHSLITNKLHPINKNRISTNSQMRNISRCNFYHIFVETQVYFLAASLVSPLSSLAIEAPPLPIEDNKINLEAIVVSIDDFFNKYPFFVAGVTFIWLVVIPLAEEYFSKFKFISAIDAFQKLRDDQNCQLVDIREKRSLAILNSPNLKFVKKSALQVAFQEGDEDGFLKQLLEIIQDPANTTLCILDNFDGASIKVAELLVNKGFKEAYAIRGGIRGKNGWLDIQESMLPPSVHIRPKKKAKSSEQVGTNGDMNQKSENHDPSTPPRASENSSNGYVNSSTQPNSNAKSDRRSSSPYPNYPDLKPPSSPTPSKP</sequence>
<proteinExistence type="predicted"/>
<feature type="compositionally biased region" description="Polar residues" evidence="1">
    <location>
        <begin position="321"/>
        <end position="339"/>
    </location>
</feature>
<protein>
    <recommendedName>
        <fullName evidence="2">Rhodanese domain-containing protein</fullName>
    </recommendedName>
</protein>
<dbReference type="Gene3D" id="3.40.250.10">
    <property type="entry name" value="Rhodanese-like domain"/>
    <property type="match status" value="1"/>
</dbReference>
<dbReference type="PANTHER" id="PTHR47377:SF3">
    <property type="entry name" value="RHODANESE-LIKE DOMAIN-CONTAINING PROTEIN 4A, CHLOROPLASTIC"/>
    <property type="match status" value="1"/>
</dbReference>
<evidence type="ECO:0000256" key="1">
    <source>
        <dbReference type="SAM" id="MobiDB-lite"/>
    </source>
</evidence>
<name>A0AAV3NJG1_LITER</name>
<reference evidence="3 4" key="1">
    <citation type="submission" date="2024-01" db="EMBL/GenBank/DDBJ databases">
        <title>The complete chloroplast genome sequence of Lithospermum erythrorhizon: insights into the phylogenetic relationship among Boraginaceae species and the maternal lineages of purple gromwells.</title>
        <authorList>
            <person name="Okada T."/>
            <person name="Watanabe K."/>
        </authorList>
    </citation>
    <scope>NUCLEOTIDE SEQUENCE [LARGE SCALE GENOMIC DNA]</scope>
</reference>
<organism evidence="3 4">
    <name type="scientific">Lithospermum erythrorhizon</name>
    <name type="common">Purple gromwell</name>
    <name type="synonym">Lithospermum officinale var. erythrorhizon</name>
    <dbReference type="NCBI Taxonomy" id="34254"/>
    <lineage>
        <taxon>Eukaryota</taxon>
        <taxon>Viridiplantae</taxon>
        <taxon>Streptophyta</taxon>
        <taxon>Embryophyta</taxon>
        <taxon>Tracheophyta</taxon>
        <taxon>Spermatophyta</taxon>
        <taxon>Magnoliopsida</taxon>
        <taxon>eudicotyledons</taxon>
        <taxon>Gunneridae</taxon>
        <taxon>Pentapetalae</taxon>
        <taxon>asterids</taxon>
        <taxon>lamiids</taxon>
        <taxon>Boraginales</taxon>
        <taxon>Boraginaceae</taxon>
        <taxon>Boraginoideae</taxon>
        <taxon>Lithospermeae</taxon>
        <taxon>Lithospermum</taxon>
    </lineage>
</organism>
<evidence type="ECO:0000313" key="4">
    <source>
        <dbReference type="Proteomes" id="UP001454036"/>
    </source>
</evidence>
<feature type="compositionally biased region" description="Low complexity" evidence="1">
    <location>
        <begin position="1"/>
        <end position="15"/>
    </location>
</feature>